<evidence type="ECO:0000313" key="1">
    <source>
        <dbReference type="EMBL" id="SUZ84645.1"/>
    </source>
</evidence>
<dbReference type="AlphaFoldDB" id="A0A381QYW7"/>
<protein>
    <submittedName>
        <fullName evidence="1">Uncharacterized protein</fullName>
    </submittedName>
</protein>
<reference evidence="1" key="1">
    <citation type="submission" date="2018-05" db="EMBL/GenBank/DDBJ databases">
        <authorList>
            <person name="Lanie J.A."/>
            <person name="Ng W.-L."/>
            <person name="Kazmierczak K.M."/>
            <person name="Andrzejewski T.M."/>
            <person name="Davidsen T.M."/>
            <person name="Wayne K.J."/>
            <person name="Tettelin H."/>
            <person name="Glass J.I."/>
            <person name="Rusch D."/>
            <person name="Podicherti R."/>
            <person name="Tsui H.-C.T."/>
            <person name="Winkler M.E."/>
        </authorList>
    </citation>
    <scope>NUCLEOTIDE SEQUENCE</scope>
</reference>
<sequence length="29" mass="3011">MVDMSDDGEVAGSIYTSHNILVNDGSRGA</sequence>
<proteinExistence type="predicted"/>
<organism evidence="1">
    <name type="scientific">marine metagenome</name>
    <dbReference type="NCBI Taxonomy" id="408172"/>
    <lineage>
        <taxon>unclassified sequences</taxon>
        <taxon>metagenomes</taxon>
        <taxon>ecological metagenomes</taxon>
    </lineage>
</organism>
<dbReference type="EMBL" id="UINC01001600">
    <property type="protein sequence ID" value="SUZ84645.1"/>
    <property type="molecule type" value="Genomic_DNA"/>
</dbReference>
<name>A0A381QYW7_9ZZZZ</name>
<accession>A0A381QYW7</accession>
<gene>
    <name evidence="1" type="ORF">METZ01_LOCUS37499</name>
</gene>